<dbReference type="EMBL" id="BMMV01000021">
    <property type="protein sequence ID" value="GGK16764.1"/>
    <property type="molecule type" value="Genomic_DNA"/>
</dbReference>
<organism evidence="2 3">
    <name type="scientific">Streptomyces camponoticapitis</name>
    <dbReference type="NCBI Taxonomy" id="1616125"/>
    <lineage>
        <taxon>Bacteria</taxon>
        <taxon>Bacillati</taxon>
        <taxon>Actinomycetota</taxon>
        <taxon>Actinomycetes</taxon>
        <taxon>Kitasatosporales</taxon>
        <taxon>Streptomycetaceae</taxon>
        <taxon>Streptomyces</taxon>
    </lineage>
</organism>
<feature type="compositionally biased region" description="Basic and acidic residues" evidence="1">
    <location>
        <begin position="34"/>
        <end position="45"/>
    </location>
</feature>
<evidence type="ECO:0000313" key="3">
    <source>
        <dbReference type="Proteomes" id="UP000660265"/>
    </source>
</evidence>
<keyword evidence="3" id="KW-1185">Reference proteome</keyword>
<dbReference type="RefSeq" id="WP_189110321.1">
    <property type="nucleotide sequence ID" value="NZ_BMMV01000021.1"/>
</dbReference>
<name>A0ABQ2EMZ3_9ACTN</name>
<evidence type="ECO:0000256" key="1">
    <source>
        <dbReference type="SAM" id="MobiDB-lite"/>
    </source>
</evidence>
<feature type="region of interest" description="Disordered" evidence="1">
    <location>
        <begin position="20"/>
        <end position="53"/>
    </location>
</feature>
<gene>
    <name evidence="2" type="ORF">GCM10011583_55870</name>
</gene>
<evidence type="ECO:0000313" key="2">
    <source>
        <dbReference type="EMBL" id="GGK16764.1"/>
    </source>
</evidence>
<reference evidence="3" key="1">
    <citation type="journal article" date="2019" name="Int. J. Syst. Evol. Microbiol.">
        <title>The Global Catalogue of Microorganisms (GCM) 10K type strain sequencing project: providing services to taxonomists for standard genome sequencing and annotation.</title>
        <authorList>
            <consortium name="The Broad Institute Genomics Platform"/>
            <consortium name="The Broad Institute Genome Sequencing Center for Infectious Disease"/>
            <person name="Wu L."/>
            <person name="Ma J."/>
        </authorList>
    </citation>
    <scope>NUCLEOTIDE SEQUENCE [LARGE SCALE GENOMIC DNA]</scope>
    <source>
        <strain evidence="3">CGMCC 4.7275</strain>
    </source>
</reference>
<comment type="caution">
    <text evidence="2">The sequence shown here is derived from an EMBL/GenBank/DDBJ whole genome shotgun (WGS) entry which is preliminary data.</text>
</comment>
<dbReference type="Proteomes" id="UP000660265">
    <property type="component" value="Unassembled WGS sequence"/>
</dbReference>
<proteinExistence type="predicted"/>
<sequence length="53" mass="5895">MSLDPDVRIQEDRALTTDLVTGRMPRGADLPTLAEEHRVRARSTDDTGTETVK</sequence>
<protein>
    <submittedName>
        <fullName evidence="2">Uncharacterized protein</fullName>
    </submittedName>
</protein>
<accession>A0ABQ2EMZ3</accession>